<dbReference type="InterPro" id="IPR001789">
    <property type="entry name" value="Sig_transdc_resp-reg_receiver"/>
</dbReference>
<dbReference type="SMART" id="SM00862">
    <property type="entry name" value="Trans_reg_C"/>
    <property type="match status" value="1"/>
</dbReference>
<reference evidence="12 13" key="1">
    <citation type="submission" date="2019-09" db="EMBL/GenBank/DDBJ databases">
        <authorList>
            <person name="Depoorter E."/>
        </authorList>
    </citation>
    <scope>NUCLEOTIDE SEQUENCE [LARGE SCALE GENOMIC DNA]</scope>
    <source>
        <strain evidence="12">R-18109</strain>
    </source>
</reference>
<dbReference type="Pfam" id="PF00486">
    <property type="entry name" value="Trans_reg_C"/>
    <property type="match status" value="1"/>
</dbReference>
<evidence type="ECO:0000256" key="6">
    <source>
        <dbReference type="ARBA" id="ARBA00023125"/>
    </source>
</evidence>
<dbReference type="GO" id="GO:0032993">
    <property type="term" value="C:protein-DNA complex"/>
    <property type="evidence" value="ECO:0007669"/>
    <property type="project" value="TreeGrafter"/>
</dbReference>
<dbReference type="PANTHER" id="PTHR48111">
    <property type="entry name" value="REGULATOR OF RPOS"/>
    <property type="match status" value="1"/>
</dbReference>
<evidence type="ECO:0000256" key="5">
    <source>
        <dbReference type="ARBA" id="ARBA00023015"/>
    </source>
</evidence>
<name>A0A6P2VRB2_BURL3</name>
<evidence type="ECO:0000259" key="11">
    <source>
        <dbReference type="PROSITE" id="PS51755"/>
    </source>
</evidence>
<evidence type="ECO:0000256" key="9">
    <source>
        <dbReference type="PROSITE-ProRule" id="PRU01091"/>
    </source>
</evidence>
<evidence type="ECO:0000259" key="10">
    <source>
        <dbReference type="PROSITE" id="PS50110"/>
    </source>
</evidence>
<evidence type="ECO:0000256" key="4">
    <source>
        <dbReference type="ARBA" id="ARBA00023012"/>
    </source>
</evidence>
<keyword evidence="2" id="KW-0963">Cytoplasm</keyword>
<dbReference type="SMART" id="SM00448">
    <property type="entry name" value="REC"/>
    <property type="match status" value="1"/>
</dbReference>
<feature type="modified residue" description="4-aspartylphosphate" evidence="8">
    <location>
        <position position="71"/>
    </location>
</feature>
<keyword evidence="5" id="KW-0805">Transcription regulation</keyword>
<dbReference type="GO" id="GO:0000156">
    <property type="term" value="F:phosphorelay response regulator activity"/>
    <property type="evidence" value="ECO:0007669"/>
    <property type="project" value="TreeGrafter"/>
</dbReference>
<gene>
    <name evidence="12" type="ORF">BLA18109_03885</name>
</gene>
<dbReference type="Gene3D" id="3.40.50.2300">
    <property type="match status" value="1"/>
</dbReference>
<feature type="domain" description="Response regulatory" evidence="10">
    <location>
        <begin position="22"/>
        <end position="135"/>
    </location>
</feature>
<dbReference type="Proteomes" id="UP000494260">
    <property type="component" value="Unassembled WGS sequence"/>
</dbReference>
<protein>
    <submittedName>
        <fullName evidence="12">Two-component system response regulator</fullName>
    </submittedName>
</protein>
<keyword evidence="3 8" id="KW-0597">Phosphoprotein</keyword>
<dbReference type="GO" id="GO:0000976">
    <property type="term" value="F:transcription cis-regulatory region binding"/>
    <property type="evidence" value="ECO:0007669"/>
    <property type="project" value="TreeGrafter"/>
</dbReference>
<dbReference type="InterPro" id="IPR039420">
    <property type="entry name" value="WalR-like"/>
</dbReference>
<organism evidence="12 13">
    <name type="scientific">Burkholderia lata (strain ATCC 17760 / DSM 23089 / LMG 22485 / NCIMB 9086 / R18194 / 383)</name>
    <dbReference type="NCBI Taxonomy" id="482957"/>
    <lineage>
        <taxon>Bacteria</taxon>
        <taxon>Pseudomonadati</taxon>
        <taxon>Pseudomonadota</taxon>
        <taxon>Betaproteobacteria</taxon>
        <taxon>Burkholderiales</taxon>
        <taxon>Burkholderiaceae</taxon>
        <taxon>Burkholderia</taxon>
        <taxon>Burkholderia cepacia complex</taxon>
    </lineage>
</organism>
<dbReference type="InterPro" id="IPR011006">
    <property type="entry name" value="CheY-like_superfamily"/>
</dbReference>
<dbReference type="InterPro" id="IPR001867">
    <property type="entry name" value="OmpR/PhoB-type_DNA-bd"/>
</dbReference>
<evidence type="ECO:0000256" key="3">
    <source>
        <dbReference type="ARBA" id="ARBA00022553"/>
    </source>
</evidence>
<dbReference type="GO" id="GO:0006355">
    <property type="term" value="P:regulation of DNA-templated transcription"/>
    <property type="evidence" value="ECO:0007669"/>
    <property type="project" value="InterPro"/>
</dbReference>
<evidence type="ECO:0000256" key="1">
    <source>
        <dbReference type="ARBA" id="ARBA00004496"/>
    </source>
</evidence>
<evidence type="ECO:0000256" key="7">
    <source>
        <dbReference type="ARBA" id="ARBA00023163"/>
    </source>
</evidence>
<dbReference type="PROSITE" id="PS51755">
    <property type="entry name" value="OMPR_PHOB"/>
    <property type="match status" value="1"/>
</dbReference>
<dbReference type="PANTHER" id="PTHR48111:SF4">
    <property type="entry name" value="DNA-BINDING DUAL TRANSCRIPTIONAL REGULATOR OMPR"/>
    <property type="match status" value="1"/>
</dbReference>
<dbReference type="CDD" id="cd00383">
    <property type="entry name" value="trans_reg_C"/>
    <property type="match status" value="1"/>
</dbReference>
<proteinExistence type="predicted"/>
<dbReference type="FunFam" id="1.10.10.10:FF:000099">
    <property type="entry name" value="Two-component system response regulator TorR"/>
    <property type="match status" value="1"/>
</dbReference>
<dbReference type="Gene3D" id="6.10.250.690">
    <property type="match status" value="1"/>
</dbReference>
<keyword evidence="7" id="KW-0804">Transcription</keyword>
<accession>A0A6P2VRB2</accession>
<keyword evidence="6 9" id="KW-0238">DNA-binding</keyword>
<dbReference type="EMBL" id="CABVQH010000012">
    <property type="protein sequence ID" value="VWC90659.1"/>
    <property type="molecule type" value="Genomic_DNA"/>
</dbReference>
<dbReference type="SUPFAM" id="SSF52172">
    <property type="entry name" value="CheY-like"/>
    <property type="match status" value="1"/>
</dbReference>
<keyword evidence="4" id="KW-0902">Two-component regulatory system</keyword>
<feature type="domain" description="OmpR/PhoB-type" evidence="11">
    <location>
        <begin position="149"/>
        <end position="249"/>
    </location>
</feature>
<dbReference type="InterPro" id="IPR036388">
    <property type="entry name" value="WH-like_DNA-bd_sf"/>
</dbReference>
<evidence type="ECO:0000256" key="8">
    <source>
        <dbReference type="PROSITE-ProRule" id="PRU00169"/>
    </source>
</evidence>
<dbReference type="GO" id="GO:0005829">
    <property type="term" value="C:cytosol"/>
    <property type="evidence" value="ECO:0007669"/>
    <property type="project" value="TreeGrafter"/>
</dbReference>
<dbReference type="Gene3D" id="1.10.10.10">
    <property type="entry name" value="Winged helix-like DNA-binding domain superfamily/Winged helix DNA-binding domain"/>
    <property type="match status" value="1"/>
</dbReference>
<dbReference type="InterPro" id="IPR016032">
    <property type="entry name" value="Sig_transdc_resp-reg_C-effctor"/>
</dbReference>
<evidence type="ECO:0000313" key="12">
    <source>
        <dbReference type="EMBL" id="VWC90659.1"/>
    </source>
</evidence>
<dbReference type="SUPFAM" id="SSF46894">
    <property type="entry name" value="C-terminal effector domain of the bipartite response regulators"/>
    <property type="match status" value="1"/>
</dbReference>
<sequence>MSEGDISPPQYRRQDAVNKAIRILVVDDDSQIRSLLCDCLADFGMTTAQAGTGAEMHLALGEGGFDLVVLDLMLPDDDGLNLCREIRATSEIPLIILTARGEMTDRIVGLELGADDYIVKPFEPRELVARIQTILRRVRAQTQGRTRAQEESRFAGWRLHQIGRHLIAADNTVIPLSNAEFRLLNAFLAAPGRVLSREYLMDTARGKSIDTFDRSIDVQISRLRQKLREDIKEPRLIRTIRGEGYMLDVGHR</sequence>
<evidence type="ECO:0000256" key="2">
    <source>
        <dbReference type="ARBA" id="ARBA00022490"/>
    </source>
</evidence>
<comment type="subcellular location">
    <subcellularLocation>
        <location evidence="1">Cytoplasm</location>
    </subcellularLocation>
</comment>
<evidence type="ECO:0000313" key="13">
    <source>
        <dbReference type="Proteomes" id="UP000494260"/>
    </source>
</evidence>
<dbReference type="Pfam" id="PF00072">
    <property type="entry name" value="Response_reg"/>
    <property type="match status" value="1"/>
</dbReference>
<dbReference type="AlphaFoldDB" id="A0A6P2VRB2"/>
<feature type="DNA-binding region" description="OmpR/PhoB-type" evidence="9">
    <location>
        <begin position="149"/>
        <end position="249"/>
    </location>
</feature>
<dbReference type="PROSITE" id="PS50110">
    <property type="entry name" value="RESPONSE_REGULATORY"/>
    <property type="match status" value="1"/>
</dbReference>